<dbReference type="AlphaFoldDB" id="A0A7E4UVB6"/>
<proteinExistence type="predicted"/>
<evidence type="ECO:0000313" key="1">
    <source>
        <dbReference type="Proteomes" id="UP000492821"/>
    </source>
</evidence>
<sequence>MQFDDEVKIAMVRLPPETILATMFALYPDVCTAFIQVEAFSKNLSTRIKHFSYGLYRTLVEFIDRVPEIVPSLDRYLKALTKKMAAEECVDSKLPVFMQFDDEVKIAMVRLPPETILATTFALYPDVCTAFIQVEAFSKNLSTRIKHFSYGLYRTLVEFIDRVPEIVPSLDRYLKAITKKMAAEECVDSVSVVFFVVSQPRC</sequence>
<organism evidence="1 2">
    <name type="scientific">Panagrellus redivivus</name>
    <name type="common">Microworm</name>
    <dbReference type="NCBI Taxonomy" id="6233"/>
    <lineage>
        <taxon>Eukaryota</taxon>
        <taxon>Metazoa</taxon>
        <taxon>Ecdysozoa</taxon>
        <taxon>Nematoda</taxon>
        <taxon>Chromadorea</taxon>
        <taxon>Rhabditida</taxon>
        <taxon>Tylenchina</taxon>
        <taxon>Panagrolaimomorpha</taxon>
        <taxon>Panagrolaimoidea</taxon>
        <taxon>Panagrolaimidae</taxon>
        <taxon>Panagrellus</taxon>
    </lineage>
</organism>
<reference evidence="2" key="2">
    <citation type="submission" date="2020-10" db="UniProtKB">
        <authorList>
            <consortium name="WormBaseParasite"/>
        </authorList>
    </citation>
    <scope>IDENTIFICATION</scope>
</reference>
<evidence type="ECO:0000313" key="2">
    <source>
        <dbReference type="WBParaSite" id="Pan_g13279.t1"/>
    </source>
</evidence>
<dbReference type="Proteomes" id="UP000492821">
    <property type="component" value="Unassembled WGS sequence"/>
</dbReference>
<keyword evidence="1" id="KW-1185">Reference proteome</keyword>
<protein>
    <submittedName>
        <fullName evidence="2">Uncharacterized protein</fullName>
    </submittedName>
</protein>
<dbReference type="WBParaSite" id="Pan_g13279.t1">
    <property type="protein sequence ID" value="Pan_g13279.t1"/>
    <property type="gene ID" value="Pan_g13279"/>
</dbReference>
<accession>A0A7E4UVB6</accession>
<name>A0A7E4UVB6_PANRE</name>
<reference evidence="1" key="1">
    <citation type="journal article" date="2013" name="Genetics">
        <title>The draft genome and transcriptome of Panagrellus redivivus are shaped by the harsh demands of a free-living lifestyle.</title>
        <authorList>
            <person name="Srinivasan J."/>
            <person name="Dillman A.R."/>
            <person name="Macchietto M.G."/>
            <person name="Heikkinen L."/>
            <person name="Lakso M."/>
            <person name="Fracchia K.M."/>
            <person name="Antoshechkin I."/>
            <person name="Mortazavi A."/>
            <person name="Wong G."/>
            <person name="Sternberg P.W."/>
        </authorList>
    </citation>
    <scope>NUCLEOTIDE SEQUENCE [LARGE SCALE GENOMIC DNA]</scope>
    <source>
        <strain evidence="1">MT8872</strain>
    </source>
</reference>